<sequence>MWKRTLIASMTLAYIEPAAAIDLQSTTVPGRAPPSLSNGELAINRADRTLLFKNVDGTIGVGALLNALPAGRKAVEQGSADDLTAAGRSLKARANDAFNPRDYGAFGDSATHTAGATLGITTLAQLAAATAPNGLKPYSFVSAYPYGVLFNLNPEQAAASGATVIPFRTTGTVGVQIKTTASATSGASSVVVGDLFQTSDRTPVAVGTPVSGAGIPAGATVSTVAGSAGNWTLTLSAPTTAAVATGAALTFSVQPASGSYSMPVLLTSGVYQGDTVTGSCIPAGAQVDRVNQARGEIVLSAPTTCQLSAGHALAFTPSYLSRVEVGMSVSGPSASIAANAVVTAVDQTAGTVTISPALTGPLTPDTPIPSTGATYATPVTFYRPYTDAEARALEMDRLGIQAAVNAANAAGGGSVDLAAGIYRTDGPIILQTFSAGSGYTQAGVAIGGQAYAKNGAVLRPVRDFGPGQAVISCGDPTAKASNKRALYNDKGRFCNGELHDVLIRPLTYTFAHGQRPKWSGVPVAMDGVKQGPRLNWNRVVVQGFNNGALAVMDHTRLTFSHLHQNFIGWRMDDQQEGLFGDIVYDEFRANGNAWAGMSVSPTSYIQGTMIKPYIASNPYAIYCEPTISPIGCVQTFSMIQANNENNGCGQIKDGGINEGYVGAGGSRDLVNIRIISSFNGGYGAFGSTSIPNPAGGCQWSAYYDVRQISAMVIEDLIVNDYPTIAGAQAALARIDRINGFASIGLGGLYVRGPGAWGLMQRAQAAGVDVVGGHSGLAGVYYASGGWQYVTLEGPTFKARPMPVSDAGATALPLGTLMEHGTASISGNLAVRRAGQSAGAAVAGVMCQDWTTQQPTAALGVAPFVCFTGQRVPFLTDAIATPGRMLKPSTTTFGTATTATAITDGPAAGLSMQNGSSAALTYGKALWAAQD</sequence>
<keyword evidence="1" id="KW-0732">Signal</keyword>
<dbReference type="RefSeq" id="WP_152275588.1">
    <property type="nucleotide sequence ID" value="NZ_WEKV01000001.1"/>
</dbReference>
<comment type="caution">
    <text evidence="2">The sequence shown here is derived from an EMBL/GenBank/DDBJ whole genome shotgun (WGS) entry which is preliminary data.</text>
</comment>
<dbReference type="EMBL" id="WEKV01000001">
    <property type="protein sequence ID" value="KAB7788060.1"/>
    <property type="molecule type" value="Genomic_DNA"/>
</dbReference>
<feature type="signal peptide" evidence="1">
    <location>
        <begin position="1"/>
        <end position="20"/>
    </location>
</feature>
<dbReference type="Proteomes" id="UP000469949">
    <property type="component" value="Unassembled WGS sequence"/>
</dbReference>
<dbReference type="AlphaFoldDB" id="A0A833JA10"/>
<accession>A0A833JA10</accession>
<protein>
    <submittedName>
        <fullName evidence="2">Uncharacterized protein</fullName>
    </submittedName>
</protein>
<dbReference type="InterPro" id="IPR012334">
    <property type="entry name" value="Pectin_lyas_fold"/>
</dbReference>
<gene>
    <name evidence="2" type="ORF">F8B43_0065</name>
</gene>
<evidence type="ECO:0000313" key="2">
    <source>
        <dbReference type="EMBL" id="KAB7788060.1"/>
    </source>
</evidence>
<evidence type="ECO:0000313" key="3">
    <source>
        <dbReference type="Proteomes" id="UP000469949"/>
    </source>
</evidence>
<proteinExistence type="predicted"/>
<name>A0A833JA10_9HYPH</name>
<organism evidence="2 3">
    <name type="scientific">Methylorubrum populi</name>
    <dbReference type="NCBI Taxonomy" id="223967"/>
    <lineage>
        <taxon>Bacteria</taxon>
        <taxon>Pseudomonadati</taxon>
        <taxon>Pseudomonadota</taxon>
        <taxon>Alphaproteobacteria</taxon>
        <taxon>Hyphomicrobiales</taxon>
        <taxon>Methylobacteriaceae</taxon>
        <taxon>Methylorubrum</taxon>
    </lineage>
</organism>
<feature type="chain" id="PRO_5032321639" evidence="1">
    <location>
        <begin position="21"/>
        <end position="930"/>
    </location>
</feature>
<reference evidence="2 3" key="1">
    <citation type="submission" date="2019-10" db="EMBL/GenBank/DDBJ databases">
        <title>Draft Genome Sequence of the Caffeine Degrading Methylotroph Methylorubrum populi PINKEL.</title>
        <authorList>
            <person name="Dawson S.C."/>
            <person name="Zhang X."/>
            <person name="Wright M.E."/>
            <person name="Sharma G."/>
            <person name="Langner J.T."/>
            <person name="Ditty J.L."/>
            <person name="Subuyuj G.A."/>
        </authorList>
    </citation>
    <scope>NUCLEOTIDE SEQUENCE [LARGE SCALE GENOMIC DNA]</scope>
    <source>
        <strain evidence="2 3">Pinkel</strain>
    </source>
</reference>
<evidence type="ECO:0000256" key="1">
    <source>
        <dbReference type="SAM" id="SignalP"/>
    </source>
</evidence>
<dbReference type="Gene3D" id="2.160.20.10">
    <property type="entry name" value="Single-stranded right-handed beta-helix, Pectin lyase-like"/>
    <property type="match status" value="1"/>
</dbReference>